<dbReference type="PANTHER" id="PTHR42957:SF1">
    <property type="entry name" value="HELICASE MJ1565-RELATED"/>
    <property type="match status" value="1"/>
</dbReference>
<dbReference type="Pfam" id="PF01935">
    <property type="entry name" value="DUF87"/>
    <property type="match status" value="1"/>
</dbReference>
<feature type="domain" description="Helicase HerA central" evidence="1">
    <location>
        <begin position="144"/>
        <end position="403"/>
    </location>
</feature>
<sequence>MPIFNFKDEEALGKVASVDTTNVIVDVENVDQLKRLQVNHLAVLQSSRPGQHLIGLITQVTRKRGIEGLVNEGINDQPSELNLCRIALIGTMLDRDGAKENVFRRTLESVPEIDANCFSLEGDNLTGFMRTLSSVSADGNALTLGKYTLDEHAVAYLNGNKFFQRHAFIGGSTGSGKSWTTAKIIEQMSRLATANAIVFDLHGEYAPLVGNGIQHFKVAGPADVEAKKTIGDGVLYLPYWLLSYEALVSMFVDRSDQNAPNQAMIMAREINQAKRKYLEDGGQHDVLKHFTVDSPVPFSLDVLMSRLNEINVEMVPGARGDKQGDFNGKLSRMISRLENKISDRRLGFMFSGGGDVLDFSWLEKFTTAVLGSTGENSKAGIKIINFSEVPSDVLPLIVSLVARATFSVQQWTPSELRHPIALLCDEAHLYMPQRNMAESADDISLDIFERIAKEGRKYGVSLVVISQRPSEVNKTMLSQCSNFVSMRLTNAEDQGVIKRLLPDSLGGFSDILPTLDTGEALVVGDASLLPSRIRIDEPLNKPNSGTVNFWDEWQKPVNDKRLSIAVDNWRKQNIQ</sequence>
<dbReference type="InterPro" id="IPR008571">
    <property type="entry name" value="HerA-like"/>
</dbReference>
<keyword evidence="2" id="KW-0067">ATP-binding</keyword>
<keyword evidence="2" id="KW-0547">Nucleotide-binding</keyword>
<proteinExistence type="predicted"/>
<dbReference type="InterPro" id="IPR002789">
    <property type="entry name" value="HerA_central"/>
</dbReference>
<evidence type="ECO:0000259" key="1">
    <source>
        <dbReference type="Pfam" id="PF01935"/>
    </source>
</evidence>
<dbReference type="SUPFAM" id="SSF52540">
    <property type="entry name" value="P-loop containing nucleoside triphosphate hydrolases"/>
    <property type="match status" value="1"/>
</dbReference>
<dbReference type="Gene3D" id="3.40.50.300">
    <property type="entry name" value="P-loop containing nucleotide triphosphate hydrolases"/>
    <property type="match status" value="2"/>
</dbReference>
<dbReference type="RefSeq" id="WP_186599045.1">
    <property type="nucleotide sequence ID" value="NZ_JABWRS010000019.1"/>
</dbReference>
<name>A0ABR6VC33_9PSED</name>
<dbReference type="InterPro" id="IPR027417">
    <property type="entry name" value="P-loop_NTPase"/>
</dbReference>
<accession>A0ABR6VC33</accession>
<dbReference type="EMBL" id="JABWRS010000019">
    <property type="protein sequence ID" value="MBC3478084.1"/>
    <property type="molecule type" value="Genomic_DNA"/>
</dbReference>
<dbReference type="GO" id="GO:0005524">
    <property type="term" value="F:ATP binding"/>
    <property type="evidence" value="ECO:0007669"/>
    <property type="project" value="UniProtKB-KW"/>
</dbReference>
<comment type="caution">
    <text evidence="2">The sequence shown here is derived from an EMBL/GenBank/DDBJ whole genome shotgun (WGS) entry which is preliminary data.</text>
</comment>
<dbReference type="Proteomes" id="UP000628086">
    <property type="component" value="Unassembled WGS sequence"/>
</dbReference>
<evidence type="ECO:0000313" key="3">
    <source>
        <dbReference type="Proteomes" id="UP000628086"/>
    </source>
</evidence>
<dbReference type="PANTHER" id="PTHR42957">
    <property type="entry name" value="HELICASE MJ1565-RELATED"/>
    <property type="match status" value="1"/>
</dbReference>
<protein>
    <submittedName>
        <fullName evidence="2">ATP-binding protein</fullName>
    </submittedName>
</protein>
<evidence type="ECO:0000313" key="2">
    <source>
        <dbReference type="EMBL" id="MBC3478084.1"/>
    </source>
</evidence>
<keyword evidence="3" id="KW-1185">Reference proteome</keyword>
<dbReference type="CDD" id="cd01127">
    <property type="entry name" value="TrwB_TraG_TraD_VirD4"/>
    <property type="match status" value="1"/>
</dbReference>
<organism evidence="2 3">
    <name type="scientific">Pseudomonas taiwanensis</name>
    <dbReference type="NCBI Taxonomy" id="470150"/>
    <lineage>
        <taxon>Bacteria</taxon>
        <taxon>Pseudomonadati</taxon>
        <taxon>Pseudomonadota</taxon>
        <taxon>Gammaproteobacteria</taxon>
        <taxon>Pseudomonadales</taxon>
        <taxon>Pseudomonadaceae</taxon>
        <taxon>Pseudomonas</taxon>
    </lineage>
</organism>
<gene>
    <name evidence="2" type="ORF">HU747_21080</name>
</gene>
<reference evidence="2 3" key="1">
    <citation type="journal article" date="2020" name="Microorganisms">
        <title>Reliable Identification of Environmental Pseudomonas Isolates Using the rpoD Gene.</title>
        <authorList>
            <consortium name="The Broad Institute Genome Sequencing Platform"/>
            <person name="Girard L."/>
            <person name="Lood C."/>
            <person name="Rokni-Zadeh H."/>
            <person name="van Noort V."/>
            <person name="Lavigne R."/>
            <person name="De Mot R."/>
        </authorList>
    </citation>
    <scope>NUCLEOTIDE SEQUENCE [LARGE SCALE GENOMIC DNA]</scope>
    <source>
        <strain evidence="2 3">RW7P2</strain>
    </source>
</reference>